<dbReference type="PATRIC" id="fig|1299334.3.peg.8146"/>
<gene>
    <name evidence="1" type="ORF">I553_2292</name>
</gene>
<dbReference type="SUPFAM" id="SSF52777">
    <property type="entry name" value="CoA-dependent acyltransferases"/>
    <property type="match status" value="1"/>
</dbReference>
<proteinExistence type="predicted"/>
<name>X7ZDY1_MYCXE</name>
<organism evidence="1">
    <name type="scientific">Mycobacterium xenopi 4042</name>
    <dbReference type="NCBI Taxonomy" id="1299334"/>
    <lineage>
        <taxon>Bacteria</taxon>
        <taxon>Bacillati</taxon>
        <taxon>Actinomycetota</taxon>
        <taxon>Actinomycetes</taxon>
        <taxon>Mycobacteriales</taxon>
        <taxon>Mycobacteriaceae</taxon>
        <taxon>Mycobacterium</taxon>
    </lineage>
</organism>
<sequence length="49" mass="5452">MLPLTPLQQGLLFHASTTQANDDDVYAVQLEFTITGPLEPQRLRAALTR</sequence>
<evidence type="ECO:0000313" key="1">
    <source>
        <dbReference type="EMBL" id="EUA17221.1"/>
    </source>
</evidence>
<dbReference type="Gene3D" id="3.30.559.10">
    <property type="entry name" value="Chloramphenicol acetyltransferase-like domain"/>
    <property type="match status" value="1"/>
</dbReference>
<dbReference type="EMBL" id="JAOB01000077">
    <property type="protein sequence ID" value="EUA17221.1"/>
    <property type="molecule type" value="Genomic_DNA"/>
</dbReference>
<accession>X7ZDY1</accession>
<dbReference type="AlphaFoldDB" id="X7ZDY1"/>
<protein>
    <submittedName>
        <fullName evidence="1">Condensation domain protein</fullName>
    </submittedName>
</protein>
<comment type="caution">
    <text evidence="1">The sequence shown here is derived from an EMBL/GenBank/DDBJ whole genome shotgun (WGS) entry which is preliminary data.</text>
</comment>
<reference evidence="1" key="1">
    <citation type="submission" date="2014-01" db="EMBL/GenBank/DDBJ databases">
        <authorList>
            <person name="Brown-Elliot B."/>
            <person name="Wallace R."/>
            <person name="Lenaerts A."/>
            <person name="Ordway D."/>
            <person name="DeGroote M.A."/>
            <person name="Parker T."/>
            <person name="Sizemore C."/>
            <person name="Tallon L.J."/>
            <person name="Sadzewicz L.K."/>
            <person name="Sengamalay N."/>
            <person name="Fraser C.M."/>
            <person name="Hine E."/>
            <person name="Shefchek K.A."/>
            <person name="Das S.P."/>
            <person name="Tettelin H."/>
        </authorList>
    </citation>
    <scope>NUCLEOTIDE SEQUENCE [LARGE SCALE GENOMIC DNA]</scope>
    <source>
        <strain evidence="1">4042</strain>
    </source>
</reference>
<dbReference type="InterPro" id="IPR023213">
    <property type="entry name" value="CAT-like_dom_sf"/>
</dbReference>